<dbReference type="HAMAP" id="MF_00108">
    <property type="entry name" value="IspD"/>
    <property type="match status" value="1"/>
</dbReference>
<keyword evidence="6 7" id="KW-0414">Isoprene biosynthesis</keyword>
<dbReference type="Gene3D" id="3.90.550.10">
    <property type="entry name" value="Spore Coat Polysaccharide Biosynthesis Protein SpsA, Chain A"/>
    <property type="match status" value="1"/>
</dbReference>
<dbReference type="InterPro" id="IPR018294">
    <property type="entry name" value="ISPD_synthase_CS"/>
</dbReference>
<dbReference type="AlphaFoldDB" id="A0A6L9Y722"/>
<keyword evidence="9" id="KW-1185">Reference proteome</keyword>
<evidence type="ECO:0000313" key="8">
    <source>
        <dbReference type="EMBL" id="NEN76126.1"/>
    </source>
</evidence>
<dbReference type="InterPro" id="IPR034683">
    <property type="entry name" value="IspD/TarI"/>
</dbReference>
<evidence type="ECO:0000256" key="5">
    <source>
        <dbReference type="ARBA" id="ARBA00022695"/>
    </source>
</evidence>
<evidence type="ECO:0000313" key="9">
    <source>
        <dbReference type="Proteomes" id="UP000477651"/>
    </source>
</evidence>
<evidence type="ECO:0000256" key="1">
    <source>
        <dbReference type="ARBA" id="ARBA00001282"/>
    </source>
</evidence>
<dbReference type="EMBL" id="JAAGYR010000013">
    <property type="protein sequence ID" value="NEN76126.1"/>
    <property type="molecule type" value="Genomic_DNA"/>
</dbReference>
<dbReference type="InterPro" id="IPR001228">
    <property type="entry name" value="IspD"/>
</dbReference>
<dbReference type="PROSITE" id="PS01295">
    <property type="entry name" value="ISPD"/>
    <property type="match status" value="1"/>
</dbReference>
<evidence type="ECO:0000256" key="6">
    <source>
        <dbReference type="ARBA" id="ARBA00023229"/>
    </source>
</evidence>
<dbReference type="InterPro" id="IPR050088">
    <property type="entry name" value="IspD/TarI_cytidylyltransf_bact"/>
</dbReference>
<comment type="caution">
    <text evidence="8">The sequence shown here is derived from an EMBL/GenBank/DDBJ whole genome shotgun (WGS) entry which is preliminary data.</text>
</comment>
<feature type="site" description="Transition state stabilizer" evidence="7">
    <location>
        <position position="29"/>
    </location>
</feature>
<dbReference type="EC" id="2.7.7.60" evidence="7"/>
<comment type="function">
    <text evidence="7">Catalyzes the formation of 4-diphosphocytidyl-2-C-methyl-D-erythritol from CTP and 2-C-methyl-D-erythritol 4-phosphate (MEP).</text>
</comment>
<evidence type="ECO:0000256" key="4">
    <source>
        <dbReference type="ARBA" id="ARBA00022679"/>
    </source>
</evidence>
<dbReference type="PANTHER" id="PTHR32125:SF4">
    <property type="entry name" value="2-C-METHYL-D-ERYTHRITOL 4-PHOSPHATE CYTIDYLYLTRANSFERASE, CHLOROPLASTIC"/>
    <property type="match status" value="1"/>
</dbReference>
<comment type="similarity">
    <text evidence="3 7">Belongs to the IspD/TarI cytidylyltransferase family. IspD subfamily.</text>
</comment>
<protein>
    <recommendedName>
        <fullName evidence="7">2-C-methyl-D-erythritol 4-phosphate cytidylyltransferase</fullName>
        <ecNumber evidence="7">2.7.7.60</ecNumber>
    </recommendedName>
    <alternativeName>
        <fullName evidence="7">4-diphosphocytidyl-2C-methyl-D-erythritol synthase</fullName>
    </alternativeName>
    <alternativeName>
        <fullName evidence="7">MEP cytidylyltransferase</fullName>
        <shortName evidence="7">MCT</shortName>
    </alternativeName>
</protein>
<keyword evidence="4 7" id="KW-0808">Transferase</keyword>
<feature type="site" description="Positions MEP for the nucleophilic attack" evidence="7">
    <location>
        <position position="185"/>
    </location>
</feature>
<dbReference type="InterPro" id="IPR029044">
    <property type="entry name" value="Nucleotide-diphossugar_trans"/>
</dbReference>
<organism evidence="8 9">
    <name type="scientific">Pelistega ratti</name>
    <dbReference type="NCBI Taxonomy" id="2652177"/>
    <lineage>
        <taxon>Bacteria</taxon>
        <taxon>Pseudomonadati</taxon>
        <taxon>Pseudomonadota</taxon>
        <taxon>Betaproteobacteria</taxon>
        <taxon>Burkholderiales</taxon>
        <taxon>Alcaligenaceae</taxon>
        <taxon>Pelistega</taxon>
    </lineage>
</organism>
<dbReference type="CDD" id="cd02516">
    <property type="entry name" value="CDP-ME_synthetase"/>
    <property type="match status" value="1"/>
</dbReference>
<name>A0A6L9Y722_9BURK</name>
<evidence type="ECO:0000256" key="2">
    <source>
        <dbReference type="ARBA" id="ARBA00004787"/>
    </source>
</evidence>
<dbReference type="GO" id="GO:0019288">
    <property type="term" value="P:isopentenyl diphosphate biosynthetic process, methylerythritol 4-phosphate pathway"/>
    <property type="evidence" value="ECO:0007669"/>
    <property type="project" value="UniProtKB-UniRule"/>
</dbReference>
<reference evidence="8 9" key="1">
    <citation type="submission" date="2020-02" db="EMBL/GenBank/DDBJ databases">
        <title>Pelistega sp. NLN82 were isolated from wild rodents of the Hainan Island.</title>
        <authorList>
            <person name="Niu N."/>
            <person name="Zhou J."/>
        </authorList>
    </citation>
    <scope>NUCLEOTIDE SEQUENCE [LARGE SCALE GENOMIC DNA]</scope>
    <source>
        <strain evidence="8 9">NLN82</strain>
    </source>
</reference>
<dbReference type="SUPFAM" id="SSF53448">
    <property type="entry name" value="Nucleotide-diphospho-sugar transferases"/>
    <property type="match status" value="1"/>
</dbReference>
<dbReference type="Pfam" id="PF01128">
    <property type="entry name" value="IspD"/>
    <property type="match status" value="2"/>
</dbReference>
<dbReference type="UniPathway" id="UPA00056">
    <property type="reaction ID" value="UER00093"/>
</dbReference>
<accession>A0A6L9Y722</accession>
<feature type="site" description="Positions MEP for the nucleophilic attack" evidence="7">
    <location>
        <position position="241"/>
    </location>
</feature>
<dbReference type="GO" id="GO:0050518">
    <property type="term" value="F:2-C-methyl-D-erythritol 4-phosphate cytidylyltransferase activity"/>
    <property type="evidence" value="ECO:0007669"/>
    <property type="project" value="UniProtKB-UniRule"/>
</dbReference>
<gene>
    <name evidence="7 8" type="primary">ispD</name>
    <name evidence="8" type="ORF">F9B74_07295</name>
</gene>
<comment type="catalytic activity">
    <reaction evidence="1 7">
        <text>2-C-methyl-D-erythritol 4-phosphate + CTP + H(+) = 4-CDP-2-C-methyl-D-erythritol + diphosphate</text>
        <dbReference type="Rhea" id="RHEA:13429"/>
        <dbReference type="ChEBI" id="CHEBI:15378"/>
        <dbReference type="ChEBI" id="CHEBI:33019"/>
        <dbReference type="ChEBI" id="CHEBI:37563"/>
        <dbReference type="ChEBI" id="CHEBI:57823"/>
        <dbReference type="ChEBI" id="CHEBI:58262"/>
        <dbReference type="EC" id="2.7.7.60"/>
    </reaction>
</comment>
<dbReference type="Proteomes" id="UP000477651">
    <property type="component" value="Unassembled WGS sequence"/>
</dbReference>
<evidence type="ECO:0000256" key="3">
    <source>
        <dbReference type="ARBA" id="ARBA00009789"/>
    </source>
</evidence>
<proteinExistence type="inferred from homology"/>
<dbReference type="NCBIfam" id="TIGR00453">
    <property type="entry name" value="ispD"/>
    <property type="match status" value="1"/>
</dbReference>
<keyword evidence="5 7" id="KW-0548">Nucleotidyltransferase</keyword>
<evidence type="ECO:0000256" key="7">
    <source>
        <dbReference type="HAMAP-Rule" id="MF_00108"/>
    </source>
</evidence>
<dbReference type="PANTHER" id="PTHR32125">
    <property type="entry name" value="2-C-METHYL-D-ERYTHRITOL 4-PHOSPHATE CYTIDYLYLTRANSFERASE, CHLOROPLASTIC"/>
    <property type="match status" value="1"/>
</dbReference>
<feature type="site" description="Transition state stabilizer" evidence="7">
    <location>
        <position position="19"/>
    </location>
</feature>
<sequence length="255" mass="27675">MVSSSPIVAIIPAGGVGARAQVQGHTKPKQYREIHGKAMLLHSVEALLAHSAIKQVYIGVAADDEWIQTIDLPEYCVVLPTGGATRADTVLNTLKALPFNEETWVMVHDAARPGLPLDVLDRLIQTCVSQDIGGIVALPVSDTVKRAQSFKEGVASPSGGAVENNPSFTRLNDTDAILIEQTISREGLWLAQTPQLFKKGLLIKALETALSAGFEITDEASAIEFIQSPCCMVKGHWRNLKVTWADDFELVEYFL</sequence>
<comment type="pathway">
    <text evidence="2 7">Isoprenoid biosynthesis; isopentenyl diphosphate biosynthesis via DXP pathway; isopentenyl diphosphate from 1-deoxy-D-xylulose 5-phosphate: step 2/6.</text>
</comment>